<evidence type="ECO:0000259" key="1">
    <source>
        <dbReference type="PROSITE" id="PS50404"/>
    </source>
</evidence>
<keyword evidence="4" id="KW-1185">Reference proteome</keyword>
<dbReference type="KEGG" id="hdh:G5B40_13035"/>
<dbReference type="PANTHER" id="PTHR43968:SF6">
    <property type="entry name" value="GLUTATHIONE S-TRANSFERASE OMEGA"/>
    <property type="match status" value="1"/>
</dbReference>
<dbReference type="GO" id="GO:0016740">
    <property type="term" value="F:transferase activity"/>
    <property type="evidence" value="ECO:0007669"/>
    <property type="project" value="UniProtKB-KW"/>
</dbReference>
<dbReference type="SFLD" id="SFLDS00019">
    <property type="entry name" value="Glutathione_Transferase_(cytos"/>
    <property type="match status" value="1"/>
</dbReference>
<dbReference type="InterPro" id="IPR010987">
    <property type="entry name" value="Glutathione-S-Trfase_C-like"/>
</dbReference>
<dbReference type="Proteomes" id="UP000503336">
    <property type="component" value="Chromosome"/>
</dbReference>
<dbReference type="PROSITE" id="PS50405">
    <property type="entry name" value="GST_CTER"/>
    <property type="match status" value="1"/>
</dbReference>
<dbReference type="InterPro" id="IPR050983">
    <property type="entry name" value="GST_Omega/HSP26"/>
</dbReference>
<feature type="domain" description="GST N-terminal" evidence="1">
    <location>
        <begin position="1"/>
        <end position="79"/>
    </location>
</feature>
<organism evidence="3 4">
    <name type="scientific">Pikeienuella piscinae</name>
    <dbReference type="NCBI Taxonomy" id="2748098"/>
    <lineage>
        <taxon>Bacteria</taxon>
        <taxon>Pseudomonadati</taxon>
        <taxon>Pseudomonadota</taxon>
        <taxon>Alphaproteobacteria</taxon>
        <taxon>Rhodobacterales</taxon>
        <taxon>Paracoccaceae</taxon>
        <taxon>Pikeienuella</taxon>
    </lineage>
</organism>
<dbReference type="Pfam" id="PF13417">
    <property type="entry name" value="GST_N_3"/>
    <property type="match status" value="1"/>
</dbReference>
<dbReference type="Gene3D" id="1.20.1050.10">
    <property type="match status" value="1"/>
</dbReference>
<dbReference type="InterPro" id="IPR040079">
    <property type="entry name" value="Glutathione_S-Trfase"/>
</dbReference>
<dbReference type="GO" id="GO:0005737">
    <property type="term" value="C:cytoplasm"/>
    <property type="evidence" value="ECO:0007669"/>
    <property type="project" value="TreeGrafter"/>
</dbReference>
<gene>
    <name evidence="3" type="ORF">G5B40_13035</name>
</gene>
<name>A0A7L5BWM6_9RHOB</name>
<proteinExistence type="predicted"/>
<feature type="domain" description="GST C-terminal" evidence="2">
    <location>
        <begin position="84"/>
        <end position="216"/>
    </location>
</feature>
<dbReference type="AlphaFoldDB" id="A0A7L5BWM6"/>
<dbReference type="InterPro" id="IPR004045">
    <property type="entry name" value="Glutathione_S-Trfase_N"/>
</dbReference>
<sequence length="216" mass="23457">MEIVLYGIPVSVFVAKARIALDFKGLEYDEVEPPGGYGSAAYRAIVPAGSVPGLTLDGASFHGSNAIVELIEELHPDPPLLPAAPHARALTRALLDFHDNRLEAAARALFPLVKREWREEPDAVIAGVAAIESALARLEDLVRPRPFHLEETPTIADMAYPASIQMAEMLAAELERPLSPPPMIDEWRRAAAEIPAVARSLGIAGEAMELWLAQFR</sequence>
<dbReference type="PROSITE" id="PS50404">
    <property type="entry name" value="GST_NTER"/>
    <property type="match status" value="1"/>
</dbReference>
<dbReference type="SUPFAM" id="SSF47616">
    <property type="entry name" value="GST C-terminal domain-like"/>
    <property type="match status" value="1"/>
</dbReference>
<dbReference type="EMBL" id="CP049056">
    <property type="protein sequence ID" value="QIE56305.1"/>
    <property type="molecule type" value="Genomic_DNA"/>
</dbReference>
<keyword evidence="3" id="KW-0808">Transferase</keyword>
<dbReference type="CDD" id="cd00299">
    <property type="entry name" value="GST_C_family"/>
    <property type="match status" value="1"/>
</dbReference>
<evidence type="ECO:0000259" key="2">
    <source>
        <dbReference type="PROSITE" id="PS50405"/>
    </source>
</evidence>
<dbReference type="SUPFAM" id="SSF52833">
    <property type="entry name" value="Thioredoxin-like"/>
    <property type="match status" value="1"/>
</dbReference>
<dbReference type="CDD" id="cd00570">
    <property type="entry name" value="GST_N_family"/>
    <property type="match status" value="1"/>
</dbReference>
<dbReference type="RefSeq" id="WP_165099365.1">
    <property type="nucleotide sequence ID" value="NZ_CP049056.1"/>
</dbReference>
<reference evidence="3 4" key="1">
    <citation type="submission" date="2020-02" db="EMBL/GenBank/DDBJ databases">
        <title>complete genome sequence of Rhodobacteraceae bacterium.</title>
        <authorList>
            <person name="Park J."/>
            <person name="Kim Y.-S."/>
            <person name="Kim K.-H."/>
        </authorList>
    </citation>
    <scope>NUCLEOTIDE SEQUENCE [LARGE SCALE GENOMIC DNA]</scope>
    <source>
        <strain evidence="3 4">RR4-56</strain>
    </source>
</reference>
<evidence type="ECO:0000313" key="3">
    <source>
        <dbReference type="EMBL" id="QIE56305.1"/>
    </source>
</evidence>
<accession>A0A7L5BWM6</accession>
<dbReference type="InterPro" id="IPR036249">
    <property type="entry name" value="Thioredoxin-like_sf"/>
</dbReference>
<dbReference type="Gene3D" id="3.40.30.10">
    <property type="entry name" value="Glutaredoxin"/>
    <property type="match status" value="1"/>
</dbReference>
<evidence type="ECO:0000313" key="4">
    <source>
        <dbReference type="Proteomes" id="UP000503336"/>
    </source>
</evidence>
<dbReference type="PANTHER" id="PTHR43968">
    <property type="match status" value="1"/>
</dbReference>
<protein>
    <submittedName>
        <fullName evidence="3">Glutathione S-transferase family protein</fullName>
    </submittedName>
</protein>
<dbReference type="InterPro" id="IPR036282">
    <property type="entry name" value="Glutathione-S-Trfase_C_sf"/>
</dbReference>